<dbReference type="OrthoDB" id="6357215at2759"/>
<dbReference type="InterPro" id="IPR029063">
    <property type="entry name" value="SAM-dependent_MTases_sf"/>
</dbReference>
<dbReference type="GO" id="GO:0031902">
    <property type="term" value="C:late endosome membrane"/>
    <property type="evidence" value="ECO:0007669"/>
    <property type="project" value="TreeGrafter"/>
</dbReference>
<evidence type="ECO:0000313" key="3">
    <source>
        <dbReference type="EMBL" id="OXA43884.1"/>
    </source>
</evidence>
<dbReference type="InterPro" id="IPR006342">
    <property type="entry name" value="FkbM_mtfrase"/>
</dbReference>
<dbReference type="PANTHER" id="PTHR34009:SF2">
    <property type="entry name" value="PROTEIN STAR"/>
    <property type="match status" value="1"/>
</dbReference>
<dbReference type="PANTHER" id="PTHR34009">
    <property type="entry name" value="PROTEIN STAR"/>
    <property type="match status" value="1"/>
</dbReference>
<dbReference type="Pfam" id="PF05050">
    <property type="entry name" value="Methyltransf_21"/>
    <property type="match status" value="1"/>
</dbReference>
<evidence type="ECO:0000259" key="2">
    <source>
        <dbReference type="Pfam" id="PF05050"/>
    </source>
</evidence>
<dbReference type="Gene3D" id="3.40.50.150">
    <property type="entry name" value="Vaccinia Virus protein VP39"/>
    <property type="match status" value="1"/>
</dbReference>
<dbReference type="AlphaFoldDB" id="A0A226DG96"/>
<comment type="caution">
    <text evidence="3">The sequence shown here is derived from an EMBL/GenBank/DDBJ whole genome shotgun (WGS) entry which is preliminary data.</text>
</comment>
<dbReference type="GO" id="GO:0005886">
    <property type="term" value="C:plasma membrane"/>
    <property type="evidence" value="ECO:0007669"/>
    <property type="project" value="TreeGrafter"/>
</dbReference>
<dbReference type="Proteomes" id="UP000198287">
    <property type="component" value="Unassembled WGS sequence"/>
</dbReference>
<keyword evidence="1" id="KW-1133">Transmembrane helix</keyword>
<dbReference type="InterPro" id="IPR053202">
    <property type="entry name" value="EGF_Rcpt_Signaling_Reg"/>
</dbReference>
<dbReference type="EMBL" id="LNIX01000020">
    <property type="protein sequence ID" value="OXA43884.1"/>
    <property type="molecule type" value="Genomic_DNA"/>
</dbReference>
<dbReference type="GO" id="GO:0006888">
    <property type="term" value="P:endoplasmic reticulum to Golgi vesicle-mediated transport"/>
    <property type="evidence" value="ECO:0007669"/>
    <property type="project" value="TreeGrafter"/>
</dbReference>
<evidence type="ECO:0000313" key="4">
    <source>
        <dbReference type="Proteomes" id="UP000198287"/>
    </source>
</evidence>
<organism evidence="3 4">
    <name type="scientific">Folsomia candida</name>
    <name type="common">Springtail</name>
    <dbReference type="NCBI Taxonomy" id="158441"/>
    <lineage>
        <taxon>Eukaryota</taxon>
        <taxon>Metazoa</taxon>
        <taxon>Ecdysozoa</taxon>
        <taxon>Arthropoda</taxon>
        <taxon>Hexapoda</taxon>
        <taxon>Collembola</taxon>
        <taxon>Entomobryomorpha</taxon>
        <taxon>Isotomoidea</taxon>
        <taxon>Isotomidae</taxon>
        <taxon>Proisotominae</taxon>
        <taxon>Folsomia</taxon>
    </lineage>
</organism>
<dbReference type="SUPFAM" id="SSF53335">
    <property type="entry name" value="S-adenosyl-L-methionine-dependent methyltransferases"/>
    <property type="match status" value="1"/>
</dbReference>
<accession>A0A226DG96</accession>
<sequence length="304" mass="34564">MIRPTSQLKWERTLRVNNVLWPRVGHWRLIFLVCLALCALLHWAIGSFCGMMWAKDEFLEVESVTLGSPIQTIPVVHLSSGLVNGWKNASLENLTQSSPELQAYILKNYIIPPSPFRDSRNGVDWTPLYPTDTSKQQEVVKFVLALFSRKKNGTFIEAGANDGEFYSNTMLLERYFAWSGVLIEGDPRPLKKLTDRNRAAFIAKCCLSTTIRPKVMTFLRHQTGEGLTFIRGKRHFIGGEDKYQPFESQCFPIYAILSALNLTTVDYFSLDIEGAELDVLKTIPWNKVLIKVFSIEVHAAYVTP</sequence>
<keyword evidence="1" id="KW-0812">Transmembrane</keyword>
<keyword evidence="4" id="KW-1185">Reference proteome</keyword>
<dbReference type="GO" id="GO:0005794">
    <property type="term" value="C:Golgi apparatus"/>
    <property type="evidence" value="ECO:0007669"/>
    <property type="project" value="TreeGrafter"/>
</dbReference>
<evidence type="ECO:0000256" key="1">
    <source>
        <dbReference type="SAM" id="Phobius"/>
    </source>
</evidence>
<feature type="domain" description="Methyltransferase FkbM" evidence="2">
    <location>
        <begin position="158"/>
        <end position="299"/>
    </location>
</feature>
<dbReference type="GO" id="GO:0005789">
    <property type="term" value="C:endoplasmic reticulum membrane"/>
    <property type="evidence" value="ECO:0007669"/>
    <property type="project" value="TreeGrafter"/>
</dbReference>
<feature type="transmembrane region" description="Helical" evidence="1">
    <location>
        <begin position="29"/>
        <end position="54"/>
    </location>
</feature>
<keyword evidence="1" id="KW-0472">Membrane</keyword>
<reference evidence="3 4" key="1">
    <citation type="submission" date="2015-12" db="EMBL/GenBank/DDBJ databases">
        <title>The genome of Folsomia candida.</title>
        <authorList>
            <person name="Faddeeva A."/>
            <person name="Derks M.F."/>
            <person name="Anvar Y."/>
            <person name="Smit S."/>
            <person name="Van Straalen N."/>
            <person name="Roelofs D."/>
        </authorList>
    </citation>
    <scope>NUCLEOTIDE SEQUENCE [LARGE SCALE GENOMIC DNA]</scope>
    <source>
        <strain evidence="3 4">VU population</strain>
        <tissue evidence="3">Whole body</tissue>
    </source>
</reference>
<dbReference type="GO" id="GO:0016197">
    <property type="term" value="P:endosomal transport"/>
    <property type="evidence" value="ECO:0007669"/>
    <property type="project" value="TreeGrafter"/>
</dbReference>
<name>A0A226DG96_FOLCA</name>
<gene>
    <name evidence="3" type="ORF">Fcan01_21160</name>
</gene>
<proteinExistence type="predicted"/>
<protein>
    <submittedName>
        <fullName evidence="3">Protein Star</fullName>
    </submittedName>
</protein>